<dbReference type="InterPro" id="IPR011047">
    <property type="entry name" value="Quinoprotein_ADH-like_sf"/>
</dbReference>
<dbReference type="SUPFAM" id="SSF50978">
    <property type="entry name" value="WD40 repeat-like"/>
    <property type="match status" value="1"/>
</dbReference>
<dbReference type="InterPro" id="IPR001680">
    <property type="entry name" value="WD40_rpt"/>
</dbReference>
<dbReference type="InterPro" id="IPR059157">
    <property type="entry name" value="WDR36-Utp21_N"/>
</dbReference>
<dbReference type="InterPro" id="IPR015943">
    <property type="entry name" value="WD40/YVTN_repeat-like_dom_sf"/>
</dbReference>
<feature type="repeat" description="WD" evidence="3">
    <location>
        <begin position="543"/>
        <end position="579"/>
    </location>
</feature>
<dbReference type="GO" id="GO:0006364">
    <property type="term" value="P:rRNA processing"/>
    <property type="evidence" value="ECO:0007669"/>
    <property type="project" value="InterPro"/>
</dbReference>
<feature type="domain" description="WDR36/Utp21 N-terminal" evidence="5">
    <location>
        <begin position="38"/>
        <end position="308"/>
    </location>
</feature>
<dbReference type="GO" id="GO:0034388">
    <property type="term" value="C:Pwp2p-containing subcomplex of 90S preribosome"/>
    <property type="evidence" value="ECO:0007669"/>
    <property type="project" value="TreeGrafter"/>
</dbReference>
<evidence type="ECO:0000256" key="1">
    <source>
        <dbReference type="ARBA" id="ARBA00022574"/>
    </source>
</evidence>
<accession>A0A0H5R9C4</accession>
<evidence type="ECO:0000256" key="3">
    <source>
        <dbReference type="PROSITE-ProRule" id="PRU00221"/>
    </source>
</evidence>
<dbReference type="Pfam" id="PF04192">
    <property type="entry name" value="Utp21"/>
    <property type="match status" value="1"/>
</dbReference>
<dbReference type="AlphaFoldDB" id="A0A0H5R9C4"/>
<feature type="domain" description="WDR36/Utp21 C-terminal" evidence="4">
    <location>
        <begin position="688"/>
        <end position="882"/>
    </location>
</feature>
<organism evidence="6">
    <name type="scientific">Spongospora subterranea</name>
    <dbReference type="NCBI Taxonomy" id="70186"/>
    <lineage>
        <taxon>Eukaryota</taxon>
        <taxon>Sar</taxon>
        <taxon>Rhizaria</taxon>
        <taxon>Endomyxa</taxon>
        <taxon>Phytomyxea</taxon>
        <taxon>Plasmodiophorida</taxon>
        <taxon>Plasmodiophoridae</taxon>
        <taxon>Spongospora</taxon>
    </lineage>
</organism>
<dbReference type="GO" id="GO:0032040">
    <property type="term" value="C:small-subunit processome"/>
    <property type="evidence" value="ECO:0007669"/>
    <property type="project" value="InterPro"/>
</dbReference>
<dbReference type="PROSITE" id="PS50294">
    <property type="entry name" value="WD_REPEATS_REGION"/>
    <property type="match status" value="2"/>
</dbReference>
<dbReference type="EMBL" id="HACM01010286">
    <property type="protein sequence ID" value="CRZ10728.1"/>
    <property type="molecule type" value="Transcribed_RNA"/>
</dbReference>
<dbReference type="PROSITE" id="PS50082">
    <property type="entry name" value="WD_REPEATS_2"/>
    <property type="match status" value="3"/>
</dbReference>
<evidence type="ECO:0008006" key="7">
    <source>
        <dbReference type="Google" id="ProtNLM"/>
    </source>
</evidence>
<dbReference type="InterPro" id="IPR019775">
    <property type="entry name" value="WD40_repeat_CS"/>
</dbReference>
<dbReference type="PROSITE" id="PS00678">
    <property type="entry name" value="WD_REPEATS_1"/>
    <property type="match status" value="1"/>
</dbReference>
<dbReference type="Pfam" id="PF25171">
    <property type="entry name" value="Beta-prop_WDR36-Utp21_1st"/>
    <property type="match status" value="1"/>
</dbReference>
<feature type="repeat" description="WD" evidence="3">
    <location>
        <begin position="230"/>
        <end position="272"/>
    </location>
</feature>
<dbReference type="InterPro" id="IPR036322">
    <property type="entry name" value="WD40_repeat_dom_sf"/>
</dbReference>
<dbReference type="SUPFAM" id="SSF50998">
    <property type="entry name" value="Quinoprotein alcohol dehydrogenase-like"/>
    <property type="match status" value="1"/>
</dbReference>
<evidence type="ECO:0000259" key="5">
    <source>
        <dbReference type="Pfam" id="PF25171"/>
    </source>
</evidence>
<sequence length="887" mass="97695">AMVVAHEPLGVFSPYRTIGVIANHVPCDVQKQGSEHFITMPLDKYYHVYNCDKLRLVSVSRSVPDHISAICSGPHGQIVYTAAGPDIIIHHRNNIYKTVRAHTANIRLLLLLGHNLISIADDHVLHVWDVSAQDKIDAPVGSIHLPADDPVSAIMHPHTYLNKILLAHRSGAVHVYNIRTLQRVYTLKNCFGSPITCMTQSSAVDIIAFGLSDGRIVLHDVQRDQTISTLTHIGGSVQAIAFRSDGTPWMVSASSNGSLVVWDLDKNQMVSQTVKAHQGSISSASFLAGEPLLVTSGQDNRLVVWICDQHDGTIRILRQRSGHIQPPSQIAFYNQSYLLSSTPTSLRLSSLIRDEQSVDISHANHKKILPEIVGFASHEAKEKRWDNILSFHQDHDVCYTWSSKNKVIGTKSFQSPAVSGGADNISAIAISNCGNFGIVGCQSGAIHKFNMQSGVARGSSKDISRLPISGIVCDQTSHVISSSLDGILRQYDLNRLSLISQIDLESPISSIQIHHGSGLLACNCDDFTIRLVDLSTLKCVRRFSGHINRITAMVFGKSGRELIASSTDGGVRVYDIPSGCVIDWFRFRRAVTSMSMSPGGDFLCTCHVGSRAIYLWANNMFFTSMSISRHTLSEPRHVDLYQKQEHVDEVCRKSSELVLSNPDEIVPNLDDFSLLGFRPSSGKDKVPLLTLSSLPSSSWQSLSLLDEIKKRNRPKQPVKAPLSAPFFLPTLAGIQPELIVPDLGNSMDQDVDLYSAKRPKSDLCFDRFMTLVMDSKYSDATDVLKGLSPSGVDVVVRSIGMNVDTEQAELSSVIDFFIGQVKLRSNFEMFQAIIGLFLKIHGPTLLHSVSVKKLDVLYQESRQAWHHAESLLQSGQAMLAFFSGIQL</sequence>
<proteinExistence type="predicted"/>
<dbReference type="PANTHER" id="PTHR22840">
    <property type="entry name" value="WD REPEAT-CONTAINING PROTEIN 36"/>
    <property type="match status" value="1"/>
</dbReference>
<evidence type="ECO:0000256" key="2">
    <source>
        <dbReference type="ARBA" id="ARBA00022737"/>
    </source>
</evidence>
<reference evidence="6" key="1">
    <citation type="submission" date="2015-04" db="EMBL/GenBank/DDBJ databases">
        <title>The genome sequence of the plant pathogenic Rhizarian Plasmodiophora brassicae reveals insights in its biotrophic life cycle and the origin of chitin synthesis.</title>
        <authorList>
            <person name="Schwelm A."/>
            <person name="Fogelqvist J."/>
            <person name="Knaust A."/>
            <person name="Julke S."/>
            <person name="Lilja T."/>
            <person name="Dhandapani V."/>
            <person name="Bonilla-Rosso G."/>
            <person name="Karlsson M."/>
            <person name="Shevchenko A."/>
            <person name="Choi S.R."/>
            <person name="Kim H.G."/>
            <person name="Park J.Y."/>
            <person name="Lim Y.P."/>
            <person name="Ludwig-Muller J."/>
            <person name="Dixelius C."/>
        </authorList>
    </citation>
    <scope>NUCLEOTIDE SEQUENCE</scope>
    <source>
        <tissue evidence="6">Potato root galls</tissue>
    </source>
</reference>
<evidence type="ECO:0000259" key="4">
    <source>
        <dbReference type="Pfam" id="PF04192"/>
    </source>
</evidence>
<dbReference type="SMART" id="SM00320">
    <property type="entry name" value="WD40"/>
    <property type="match status" value="10"/>
</dbReference>
<dbReference type="PANTHER" id="PTHR22840:SF12">
    <property type="entry name" value="WD REPEAT-CONTAINING PROTEIN 36"/>
    <property type="match status" value="1"/>
</dbReference>
<feature type="repeat" description="WD" evidence="3">
    <location>
        <begin position="274"/>
        <end position="305"/>
    </location>
</feature>
<keyword evidence="1 3" id="KW-0853">WD repeat</keyword>
<feature type="non-terminal residue" evidence="6">
    <location>
        <position position="1"/>
    </location>
</feature>
<dbReference type="InterPro" id="IPR007319">
    <property type="entry name" value="WDR36/Utp21_C"/>
</dbReference>
<name>A0A0H5R9C4_9EUKA</name>
<protein>
    <recommendedName>
        <fullName evidence="7">Small-subunit processome Utp21 domain-containing protein</fullName>
    </recommendedName>
</protein>
<dbReference type="Pfam" id="PF25168">
    <property type="entry name" value="Beta-prop_WDR36-Utp21_2nd"/>
    <property type="match status" value="1"/>
</dbReference>
<evidence type="ECO:0000313" key="6">
    <source>
        <dbReference type="EMBL" id="CRZ10728.1"/>
    </source>
</evidence>
<keyword evidence="2" id="KW-0677">Repeat</keyword>
<dbReference type="Gene3D" id="2.130.10.10">
    <property type="entry name" value="YVTN repeat-like/Quinoprotein amine dehydrogenase"/>
    <property type="match status" value="2"/>
</dbReference>